<dbReference type="AlphaFoldDB" id="A0A1G5L1B8"/>
<evidence type="ECO:0000313" key="2">
    <source>
        <dbReference type="EMBL" id="SCZ06090.1"/>
    </source>
</evidence>
<organism evidence="2 3">
    <name type="scientific">Microvirga guangxiensis</name>
    <dbReference type="NCBI Taxonomy" id="549386"/>
    <lineage>
        <taxon>Bacteria</taxon>
        <taxon>Pseudomonadati</taxon>
        <taxon>Pseudomonadota</taxon>
        <taxon>Alphaproteobacteria</taxon>
        <taxon>Hyphomicrobiales</taxon>
        <taxon>Methylobacteriaceae</taxon>
        <taxon>Microvirga</taxon>
    </lineage>
</organism>
<reference evidence="2 3" key="1">
    <citation type="submission" date="2016-10" db="EMBL/GenBank/DDBJ databases">
        <authorList>
            <person name="de Groot N.N."/>
        </authorList>
    </citation>
    <scope>NUCLEOTIDE SEQUENCE [LARGE SCALE GENOMIC DNA]</scope>
    <source>
        <strain evidence="2 3">CGMCC 1.7666</strain>
    </source>
</reference>
<evidence type="ECO:0000259" key="1">
    <source>
        <dbReference type="Pfam" id="PF13452"/>
    </source>
</evidence>
<keyword evidence="3" id="KW-1185">Reference proteome</keyword>
<gene>
    <name evidence="2" type="ORF">SAMN02927923_03764</name>
</gene>
<sequence length="280" mass="30555">MSLELDVDHLKGWIGAERVSEDVITPRLANSLAAVLDEHCDLKVGDLAPVGIHWCLSPDIAPMSGLGPDGHPARGGFLPPVPLPRRMWAGGDLRFSGEFHVGDEVKRMSRISDVTVKMGRTGTLCFVAVDHEYHTSAGLVLQERHDIVYRALEAPSGGQPPKVDLPAPDRTLEVEGTPVLLARYSAVTFNGHRIHYDREYCIKEEFYPGLIVHGPLQANFLLRMARQMNGDAFPARFTFRGASPLFDGSVFTVNGKAEGASLKLWVGNGDGVMTMQASTE</sequence>
<dbReference type="GO" id="GO:0019171">
    <property type="term" value="F:(3R)-hydroxyacyl-[acyl-carrier-protein] dehydratase activity"/>
    <property type="evidence" value="ECO:0007669"/>
    <property type="project" value="TreeGrafter"/>
</dbReference>
<dbReference type="Pfam" id="PF13452">
    <property type="entry name" value="FAS1_DH_region"/>
    <property type="match status" value="1"/>
</dbReference>
<dbReference type="PANTHER" id="PTHR28152:SF1">
    <property type="entry name" value="HYDROXYACYL-THIOESTER DEHYDRATASE TYPE 2, MITOCHONDRIAL"/>
    <property type="match status" value="1"/>
</dbReference>
<dbReference type="InterPro" id="IPR029069">
    <property type="entry name" value="HotDog_dom_sf"/>
</dbReference>
<dbReference type="OrthoDB" id="7183822at2"/>
<feature type="domain" description="FAS1-like dehydratase" evidence="1">
    <location>
        <begin position="51"/>
        <end position="140"/>
    </location>
</feature>
<dbReference type="InterPro" id="IPR039569">
    <property type="entry name" value="FAS1-like_DH_region"/>
</dbReference>
<dbReference type="SUPFAM" id="SSF54637">
    <property type="entry name" value="Thioesterase/thiol ester dehydrase-isomerase"/>
    <property type="match status" value="1"/>
</dbReference>
<protein>
    <submittedName>
        <fullName evidence="2">3-methylfumaryl-CoA hydratase</fullName>
    </submittedName>
</protein>
<accession>A0A1G5L1B8</accession>
<dbReference type="Proteomes" id="UP000199569">
    <property type="component" value="Unassembled WGS sequence"/>
</dbReference>
<dbReference type="STRING" id="549386.SAMN02927923_03764"/>
<proteinExistence type="predicted"/>
<evidence type="ECO:0000313" key="3">
    <source>
        <dbReference type="Proteomes" id="UP000199569"/>
    </source>
</evidence>
<dbReference type="Gene3D" id="3.10.129.10">
    <property type="entry name" value="Hotdog Thioesterase"/>
    <property type="match status" value="2"/>
</dbReference>
<name>A0A1G5L1B8_9HYPH</name>
<dbReference type="PANTHER" id="PTHR28152">
    <property type="entry name" value="HYDROXYACYL-THIOESTER DEHYDRATASE TYPE 2, MITOCHONDRIAL"/>
    <property type="match status" value="1"/>
</dbReference>
<dbReference type="EMBL" id="FMVJ01000013">
    <property type="protein sequence ID" value="SCZ06090.1"/>
    <property type="molecule type" value="Genomic_DNA"/>
</dbReference>
<dbReference type="InterPro" id="IPR052741">
    <property type="entry name" value="Mitochondrial_HTD2"/>
</dbReference>
<dbReference type="RefSeq" id="WP_091138066.1">
    <property type="nucleotide sequence ID" value="NZ_FMVJ01000013.1"/>
</dbReference>